<protein>
    <submittedName>
        <fullName evidence="1">Uncharacterized protein</fullName>
    </submittedName>
</protein>
<evidence type="ECO:0000313" key="2">
    <source>
        <dbReference type="Proteomes" id="UP000018511"/>
    </source>
</evidence>
<reference evidence="1 2" key="1">
    <citation type="submission" date="2013-10" db="EMBL/GenBank/DDBJ databases">
        <title>Whole Genome Shotgun Sequence of Pseudomonas taiwanensis SJ9.</title>
        <authorList>
            <person name="Hong S.-J."/>
            <person name="Shin J.-H."/>
        </authorList>
    </citation>
    <scope>NUCLEOTIDE SEQUENCE [LARGE SCALE GENOMIC DNA]</scope>
    <source>
        <strain evidence="1 2">SJ9</strain>
    </source>
</reference>
<proteinExistence type="predicted"/>
<dbReference type="Proteomes" id="UP000018511">
    <property type="component" value="Unassembled WGS sequence"/>
</dbReference>
<name>V7DAF3_9PSED</name>
<dbReference type="RefSeq" id="WP_023661613.1">
    <property type="nucleotide sequence ID" value="NZ_AXUP01000161.1"/>
</dbReference>
<evidence type="ECO:0000313" key="1">
    <source>
        <dbReference type="EMBL" id="ESW39337.1"/>
    </source>
</evidence>
<dbReference type="PATRIC" id="fig|1388762.3.peg.2561"/>
<organism evidence="1 2">
    <name type="scientific">Pseudomonas taiwanensis SJ9</name>
    <dbReference type="NCBI Taxonomy" id="1388762"/>
    <lineage>
        <taxon>Bacteria</taxon>
        <taxon>Pseudomonadati</taxon>
        <taxon>Pseudomonadota</taxon>
        <taxon>Gammaproteobacteria</taxon>
        <taxon>Pseudomonadales</taxon>
        <taxon>Pseudomonadaceae</taxon>
        <taxon>Pseudomonas</taxon>
    </lineage>
</organism>
<dbReference type="AlphaFoldDB" id="V7DAF3"/>
<gene>
    <name evidence="1" type="ORF">O164_12800</name>
</gene>
<dbReference type="EMBL" id="AXUP01000161">
    <property type="protein sequence ID" value="ESW39337.1"/>
    <property type="molecule type" value="Genomic_DNA"/>
</dbReference>
<sequence>MTTPIVKSLIDEQVAELGDVLKRPRETLVCELECPVKGAWRQPQRDASAFMESDWGIDPRGRLVEL</sequence>
<comment type="caution">
    <text evidence="1">The sequence shown here is derived from an EMBL/GenBank/DDBJ whole genome shotgun (WGS) entry which is preliminary data.</text>
</comment>
<accession>V7DAF3</accession>